<comment type="caution">
    <text evidence="1">The sequence shown here is derived from an EMBL/GenBank/DDBJ whole genome shotgun (WGS) entry which is preliminary data.</text>
</comment>
<dbReference type="EMBL" id="PNCI01000041">
    <property type="protein sequence ID" value="TMP26889.1"/>
    <property type="molecule type" value="Genomic_DNA"/>
</dbReference>
<dbReference type="AlphaFoldDB" id="A0A5S3WKB7"/>
<protein>
    <submittedName>
        <fullName evidence="1">Uncharacterized protein</fullName>
    </submittedName>
</protein>
<name>A0A5S3WKB7_9GAMM</name>
<accession>A0A5S3WKB7</accession>
<organism evidence="1 2">
    <name type="scientific">Pseudoalteromonas rubra</name>
    <dbReference type="NCBI Taxonomy" id="43658"/>
    <lineage>
        <taxon>Bacteria</taxon>
        <taxon>Pseudomonadati</taxon>
        <taxon>Pseudomonadota</taxon>
        <taxon>Gammaproteobacteria</taxon>
        <taxon>Alteromonadales</taxon>
        <taxon>Pseudoalteromonadaceae</taxon>
        <taxon>Pseudoalteromonas</taxon>
    </lineage>
</organism>
<proteinExistence type="predicted"/>
<sequence length="84" mass="9548">MMTKKYFKGPTESTLGEGIVYTEFDGEVAARQVENFGGKWYSSRHEYHDEIGPGLYDGKLSDLDLSDSVEISSDDFELVWQESE</sequence>
<dbReference type="Proteomes" id="UP000310249">
    <property type="component" value="Unassembled WGS sequence"/>
</dbReference>
<evidence type="ECO:0000313" key="2">
    <source>
        <dbReference type="Proteomes" id="UP000310249"/>
    </source>
</evidence>
<gene>
    <name evidence="1" type="ORF">CWB99_17480</name>
</gene>
<dbReference type="RefSeq" id="WP_138551150.1">
    <property type="nucleotide sequence ID" value="NZ_PNCH01000018.1"/>
</dbReference>
<reference evidence="1 2" key="1">
    <citation type="submission" date="2018-01" db="EMBL/GenBank/DDBJ databases">
        <authorList>
            <person name="Paulsen S."/>
            <person name="Gram L.K."/>
        </authorList>
    </citation>
    <scope>NUCLEOTIDE SEQUENCE [LARGE SCALE GENOMIC DNA]</scope>
    <source>
        <strain evidence="1 2">S2676</strain>
    </source>
</reference>
<reference evidence="2" key="2">
    <citation type="submission" date="2019-06" db="EMBL/GenBank/DDBJ databases">
        <title>Co-occurence of chitin degradation, pigmentation and bioactivity in marine Pseudoalteromonas.</title>
        <authorList>
            <person name="Sonnenschein E.C."/>
            <person name="Bech P.K."/>
        </authorList>
    </citation>
    <scope>NUCLEOTIDE SEQUENCE [LARGE SCALE GENOMIC DNA]</scope>
    <source>
        <strain evidence="2">S2676</strain>
    </source>
</reference>
<dbReference type="OrthoDB" id="6301748at2"/>
<evidence type="ECO:0000313" key="1">
    <source>
        <dbReference type="EMBL" id="TMP26889.1"/>
    </source>
</evidence>